<dbReference type="AlphaFoldDB" id="A0A426V6D9"/>
<keyword evidence="3" id="KW-1185">Reference proteome</keyword>
<protein>
    <submittedName>
        <fullName evidence="2">Lysophospholipase</fullName>
    </submittedName>
</protein>
<dbReference type="PANTHER" id="PTHR11614">
    <property type="entry name" value="PHOSPHOLIPASE-RELATED"/>
    <property type="match status" value="1"/>
</dbReference>
<dbReference type="InterPro" id="IPR022742">
    <property type="entry name" value="Hydrolase_4"/>
</dbReference>
<comment type="caution">
    <text evidence="2">The sequence shown here is derived from an EMBL/GenBank/DDBJ whole genome shotgun (WGS) entry which is preliminary data.</text>
</comment>
<dbReference type="InterPro" id="IPR029058">
    <property type="entry name" value="AB_hydrolase_fold"/>
</dbReference>
<name>A0A426V6D9_9BURK</name>
<evidence type="ECO:0000259" key="1">
    <source>
        <dbReference type="Pfam" id="PF12146"/>
    </source>
</evidence>
<gene>
    <name evidence="2" type="ORF">EIP75_20370</name>
</gene>
<dbReference type="InterPro" id="IPR051044">
    <property type="entry name" value="MAG_DAG_Lipase"/>
</dbReference>
<dbReference type="OrthoDB" id="9806902at2"/>
<evidence type="ECO:0000313" key="3">
    <source>
        <dbReference type="Proteomes" id="UP000269265"/>
    </source>
</evidence>
<dbReference type="Gene3D" id="3.40.50.1820">
    <property type="entry name" value="alpha/beta hydrolase"/>
    <property type="match status" value="1"/>
</dbReference>
<dbReference type="EMBL" id="RSED01000022">
    <property type="protein sequence ID" value="RRS02489.1"/>
    <property type="molecule type" value="Genomic_DNA"/>
</dbReference>
<reference evidence="2 3" key="1">
    <citation type="submission" date="2018-12" db="EMBL/GenBank/DDBJ databases">
        <title>The whole draft genome of Aquabacterium sp. SJQ9.</title>
        <authorList>
            <person name="Sun L."/>
            <person name="Gao X."/>
            <person name="Chen W."/>
            <person name="Huang K."/>
        </authorList>
    </citation>
    <scope>NUCLEOTIDE SEQUENCE [LARGE SCALE GENOMIC DNA]</scope>
    <source>
        <strain evidence="2 3">SJQ9</strain>
    </source>
</reference>
<feature type="domain" description="Serine aminopeptidase S33" evidence="1">
    <location>
        <begin position="36"/>
        <end position="278"/>
    </location>
</feature>
<proteinExistence type="predicted"/>
<dbReference type="SUPFAM" id="SSF53474">
    <property type="entry name" value="alpha/beta-Hydrolases"/>
    <property type="match status" value="1"/>
</dbReference>
<organism evidence="2 3">
    <name type="scientific">Aquabacterium soli</name>
    <dbReference type="NCBI Taxonomy" id="2493092"/>
    <lineage>
        <taxon>Bacteria</taxon>
        <taxon>Pseudomonadati</taxon>
        <taxon>Pseudomonadota</taxon>
        <taxon>Betaproteobacteria</taxon>
        <taxon>Burkholderiales</taxon>
        <taxon>Aquabacterium</taxon>
    </lineage>
</organism>
<evidence type="ECO:0000313" key="2">
    <source>
        <dbReference type="EMBL" id="RRS02489.1"/>
    </source>
</evidence>
<accession>A0A426V6D9</accession>
<dbReference type="Pfam" id="PF12146">
    <property type="entry name" value="Hydrolase_4"/>
    <property type="match status" value="1"/>
</dbReference>
<dbReference type="Proteomes" id="UP000269265">
    <property type="component" value="Unassembled WGS sequence"/>
</dbReference>
<sequence>MTTTAPSATTPLPDTATTRDGLPLALSHWPVEAGQPVQGVVCLVHGLGEHAGRYAHVARFLNQAGWAVVSYDHRGHGRSPGPRGGLVHDDDLLHDLAAVIDTLRRAYPSQRLLVLGHSLGGLVVSRFVSAWARPAEDAAWRRPVDLCVLSSPALDIGLNAVQKGLLNSLGRLTPDLAVGNGLKPEWVCSDPAVVKRYVDDPLVHDRITGRLTRFMLEGGETVHARAASWTVPTLLLYAGSDRCVRPAGSERFGAAAPKDVVTTHAYPHMAHEIFNEPDQATVLKDLGAWLAAR</sequence>